<dbReference type="Gene3D" id="3.40.50.360">
    <property type="match status" value="1"/>
</dbReference>
<accession>A0AAW9WBJ0</accession>
<dbReference type="EMBL" id="WNME01000002">
    <property type="protein sequence ID" value="MUB62144.1"/>
    <property type="molecule type" value="Genomic_DNA"/>
</dbReference>
<dbReference type="GO" id="GO:0009055">
    <property type="term" value="F:electron transfer activity"/>
    <property type="evidence" value="ECO:0007669"/>
    <property type="project" value="InterPro"/>
</dbReference>
<name>A0AAW9WBJ0_9FIRM</name>
<dbReference type="PROSITE" id="PS50902">
    <property type="entry name" value="FLAVODOXIN_LIKE"/>
    <property type="match status" value="1"/>
</dbReference>
<dbReference type="PROSITE" id="PS00201">
    <property type="entry name" value="FLAVODOXIN"/>
    <property type="match status" value="1"/>
</dbReference>
<sequence length="175" mass="19770">MCSNLRKIVSLNKEAFMKILLLYYSYGGNTHRAARHIQKILGCDVQEILTVTPYSGDYNSVVSQGQREVEEGYEPPVRPFDKDLNHYDTVILGTPVWWYTFAPAVKTVLSAADWNGKTVYPFATNGGWIGHAFRDMKKACAGADVKQGLNIRFDGDQMQTSIAEIDRWTAEIKEE</sequence>
<evidence type="ECO:0000313" key="3">
    <source>
        <dbReference type="Proteomes" id="UP000434223"/>
    </source>
</evidence>
<organism evidence="2 3">
    <name type="scientific">Hungatella hathewayi</name>
    <dbReference type="NCBI Taxonomy" id="154046"/>
    <lineage>
        <taxon>Bacteria</taxon>
        <taxon>Bacillati</taxon>
        <taxon>Bacillota</taxon>
        <taxon>Clostridia</taxon>
        <taxon>Lachnospirales</taxon>
        <taxon>Lachnospiraceae</taxon>
        <taxon>Hungatella</taxon>
    </lineage>
</organism>
<dbReference type="InterPro" id="IPR008254">
    <property type="entry name" value="Flavodoxin/NO_synth"/>
</dbReference>
<dbReference type="InterPro" id="IPR029039">
    <property type="entry name" value="Flavoprotein-like_sf"/>
</dbReference>
<dbReference type="GO" id="GO:0010181">
    <property type="term" value="F:FMN binding"/>
    <property type="evidence" value="ECO:0007669"/>
    <property type="project" value="InterPro"/>
</dbReference>
<reference evidence="2 3" key="1">
    <citation type="submission" date="2019-09" db="EMBL/GenBank/DDBJ databases">
        <title>Draft genome sequencing of Hungatella hathewayi 123Y-2.</title>
        <authorList>
            <person name="Lv Q."/>
            <person name="Li S."/>
        </authorList>
    </citation>
    <scope>NUCLEOTIDE SEQUENCE [LARGE SCALE GENOMIC DNA]</scope>
    <source>
        <strain evidence="2 3">123Y-2</strain>
    </source>
</reference>
<dbReference type="Pfam" id="PF12682">
    <property type="entry name" value="Flavodoxin_4"/>
    <property type="match status" value="1"/>
</dbReference>
<protein>
    <submittedName>
        <fullName evidence="2">Flavodoxin</fullName>
    </submittedName>
</protein>
<comment type="caution">
    <text evidence="2">The sequence shown here is derived from an EMBL/GenBank/DDBJ whole genome shotgun (WGS) entry which is preliminary data.</text>
</comment>
<gene>
    <name evidence="2" type="ORF">GNE07_03525</name>
</gene>
<dbReference type="InterPro" id="IPR001226">
    <property type="entry name" value="Flavodoxin_CS"/>
</dbReference>
<dbReference type="PANTHER" id="PTHR39201">
    <property type="entry name" value="EXPORTED PROTEIN-RELATED"/>
    <property type="match status" value="1"/>
</dbReference>
<evidence type="ECO:0000259" key="1">
    <source>
        <dbReference type="PROSITE" id="PS50902"/>
    </source>
</evidence>
<dbReference type="GO" id="GO:0016651">
    <property type="term" value="F:oxidoreductase activity, acting on NAD(P)H"/>
    <property type="evidence" value="ECO:0007669"/>
    <property type="project" value="UniProtKB-ARBA"/>
</dbReference>
<dbReference type="SUPFAM" id="SSF52218">
    <property type="entry name" value="Flavoproteins"/>
    <property type="match status" value="1"/>
</dbReference>
<dbReference type="PANTHER" id="PTHR39201:SF1">
    <property type="entry name" value="FLAVODOXIN-LIKE DOMAIN-CONTAINING PROTEIN"/>
    <property type="match status" value="1"/>
</dbReference>
<evidence type="ECO:0000313" key="2">
    <source>
        <dbReference type="EMBL" id="MUB62144.1"/>
    </source>
</evidence>
<proteinExistence type="predicted"/>
<dbReference type="Proteomes" id="UP000434223">
    <property type="component" value="Unassembled WGS sequence"/>
</dbReference>
<feature type="domain" description="Flavodoxin-like" evidence="1">
    <location>
        <begin position="19"/>
        <end position="173"/>
    </location>
</feature>
<dbReference type="AlphaFoldDB" id="A0AAW9WBJ0"/>